<feature type="transmembrane region" description="Helical" evidence="5">
    <location>
        <begin position="233"/>
        <end position="253"/>
    </location>
</feature>
<reference evidence="6 7" key="1">
    <citation type="journal article" date="2019" name="Int. J. Syst. Evol. Microbiol.">
        <title>Azospirillum ramasamyi sp. nov., a novel diazotrophic bacterium isolated from fermented bovine products.</title>
        <authorList>
            <person name="Anandham R."/>
            <person name="Heo J."/>
            <person name="Krishnamoorthy R."/>
            <person name="SenthilKumar M."/>
            <person name="Gopal N.O."/>
            <person name="Kim S.J."/>
            <person name="Kwon S.W."/>
        </authorList>
    </citation>
    <scope>NUCLEOTIDE SEQUENCE [LARGE SCALE GENOMIC DNA]</scope>
    <source>
        <strain evidence="6 7">M2T2B2</strain>
    </source>
</reference>
<dbReference type="Pfam" id="PF01925">
    <property type="entry name" value="TauE"/>
    <property type="match status" value="1"/>
</dbReference>
<evidence type="ECO:0000256" key="5">
    <source>
        <dbReference type="RuleBase" id="RU363041"/>
    </source>
</evidence>
<evidence type="ECO:0000313" key="7">
    <source>
        <dbReference type="Proteomes" id="UP000249605"/>
    </source>
</evidence>
<keyword evidence="5" id="KW-1003">Cell membrane</keyword>
<evidence type="ECO:0000256" key="3">
    <source>
        <dbReference type="ARBA" id="ARBA00022989"/>
    </source>
</evidence>
<name>A0A2U9SAK2_9PROT</name>
<dbReference type="PANTHER" id="PTHR43701">
    <property type="entry name" value="MEMBRANE TRANSPORTER PROTEIN MJ0441-RELATED"/>
    <property type="match status" value="1"/>
</dbReference>
<evidence type="ECO:0000256" key="2">
    <source>
        <dbReference type="ARBA" id="ARBA00022692"/>
    </source>
</evidence>
<dbReference type="InterPro" id="IPR002781">
    <property type="entry name" value="TM_pro_TauE-like"/>
</dbReference>
<keyword evidence="3 5" id="KW-1133">Transmembrane helix</keyword>
<feature type="transmembrane region" description="Helical" evidence="5">
    <location>
        <begin position="92"/>
        <end position="112"/>
    </location>
</feature>
<accession>A0A2U9SAK2</accession>
<feature type="transmembrane region" description="Helical" evidence="5">
    <location>
        <begin position="56"/>
        <end position="80"/>
    </location>
</feature>
<feature type="transmembrane region" description="Helical" evidence="5">
    <location>
        <begin position="157"/>
        <end position="177"/>
    </location>
</feature>
<dbReference type="EMBL" id="CP029829">
    <property type="protein sequence ID" value="AWU94759.1"/>
    <property type="molecule type" value="Genomic_DNA"/>
</dbReference>
<feature type="transmembrane region" description="Helical" evidence="5">
    <location>
        <begin position="20"/>
        <end position="44"/>
    </location>
</feature>
<dbReference type="AlphaFoldDB" id="A0A2U9SAK2"/>
<dbReference type="KEGG" id="azm:DM194_11075"/>
<protein>
    <recommendedName>
        <fullName evidence="5">Probable membrane transporter protein</fullName>
    </recommendedName>
</protein>
<evidence type="ECO:0000313" key="6">
    <source>
        <dbReference type="EMBL" id="AWU94759.1"/>
    </source>
</evidence>
<keyword evidence="2 5" id="KW-0812">Transmembrane</keyword>
<dbReference type="PANTHER" id="PTHR43701:SF2">
    <property type="entry name" value="MEMBRANE TRANSPORTER PROTEIN YJNA-RELATED"/>
    <property type="match status" value="1"/>
</dbReference>
<dbReference type="OrthoDB" id="5366030at2"/>
<proteinExistence type="inferred from homology"/>
<evidence type="ECO:0000256" key="1">
    <source>
        <dbReference type="ARBA" id="ARBA00004141"/>
    </source>
</evidence>
<comment type="similarity">
    <text evidence="5">Belongs to the 4-toluene sulfonate uptake permease (TSUP) (TC 2.A.102) family.</text>
</comment>
<keyword evidence="7" id="KW-1185">Reference proteome</keyword>
<feature type="transmembrane region" description="Helical" evidence="5">
    <location>
        <begin position="124"/>
        <end position="142"/>
    </location>
</feature>
<comment type="subcellular location">
    <subcellularLocation>
        <location evidence="5">Cell membrane</location>
        <topology evidence="5">Multi-pass membrane protein</topology>
    </subcellularLocation>
    <subcellularLocation>
        <location evidence="1">Membrane</location>
        <topology evidence="1">Multi-pass membrane protein</topology>
    </subcellularLocation>
</comment>
<dbReference type="Proteomes" id="UP000249605">
    <property type="component" value="Chromosome"/>
</dbReference>
<dbReference type="InterPro" id="IPR051598">
    <property type="entry name" value="TSUP/Inactive_protease-like"/>
</dbReference>
<sequence>MPPESPGGRAGAFPLSKLRALASFLSGAAIGTLGGLIGLGGAEFRLPLLIGAFRFAALDAIILNKAMSLVVVAAALPFRAGTVPLGLVADNWAVIANLLAGSLLGAWAGAGWAMRMDAARLHRVMALLLVLIAGALLFGHGMPGGGPEGTGPALDGMALAAAGTAAGFAIGVVASILGVAGGELLIPTLVLLFGVDLKLAGSLSLAVSLPTMIAGFSRYARDRSLSVLARNRAFVLLMAAGSLTGAFIGGRLLGIVPEPVLLPALSAILLLSAAKMWRH</sequence>
<organism evidence="6 7">
    <name type="scientific">Azospirillum ramasamyi</name>
    <dbReference type="NCBI Taxonomy" id="682998"/>
    <lineage>
        <taxon>Bacteria</taxon>
        <taxon>Pseudomonadati</taxon>
        <taxon>Pseudomonadota</taxon>
        <taxon>Alphaproteobacteria</taxon>
        <taxon>Rhodospirillales</taxon>
        <taxon>Azospirillaceae</taxon>
        <taxon>Azospirillum</taxon>
    </lineage>
</organism>
<gene>
    <name evidence="6" type="ORF">DM194_11075</name>
</gene>
<evidence type="ECO:0000256" key="4">
    <source>
        <dbReference type="ARBA" id="ARBA00023136"/>
    </source>
</evidence>
<feature type="transmembrane region" description="Helical" evidence="5">
    <location>
        <begin position="260"/>
        <end position="277"/>
    </location>
</feature>
<dbReference type="GO" id="GO:0005886">
    <property type="term" value="C:plasma membrane"/>
    <property type="evidence" value="ECO:0007669"/>
    <property type="project" value="UniProtKB-SubCell"/>
</dbReference>
<keyword evidence="4 5" id="KW-0472">Membrane</keyword>